<sequence>MTVRIYLTSRVRVENGDLLLDESALPGRQGRLVLAYLVAERTRPVSRDELGLELWGDEVPDAWEKGLMAIISKLRAALRSVGLPGDTLQTAFGCYQMMLPHDTWVDIEDAATAVHAAEVAIAADRPLDGYGWAYVAYHIGRRPFLLGEDGPWASRRRAALREVYLRALECAIVCDAANGDLAEAIQAAEDLIALEPVRESAYQRLMCALAETGNRAEAIKVYERCRRVLDEELGVPPSAQTRAVYESLILG</sequence>
<keyword evidence="6" id="KW-1185">Reference proteome</keyword>
<dbReference type="InterPro" id="IPR016032">
    <property type="entry name" value="Sig_transdc_resp-reg_C-effctor"/>
</dbReference>
<dbReference type="PANTHER" id="PTHR35807">
    <property type="entry name" value="TRANSCRIPTIONAL REGULATOR REDD-RELATED"/>
    <property type="match status" value="1"/>
</dbReference>
<evidence type="ECO:0000259" key="3">
    <source>
        <dbReference type="SMART" id="SM00862"/>
    </source>
</evidence>
<dbReference type="Pfam" id="PF03704">
    <property type="entry name" value="BTAD"/>
    <property type="match status" value="1"/>
</dbReference>
<dbReference type="EMBL" id="CP141059">
    <property type="protein sequence ID" value="WQQ25862.1"/>
    <property type="molecule type" value="Genomic_DNA"/>
</dbReference>
<dbReference type="RefSeq" id="WP_322937063.1">
    <property type="nucleotide sequence ID" value="NZ_CP141059.1"/>
</dbReference>
<dbReference type="InterPro" id="IPR036388">
    <property type="entry name" value="WH-like_DNA-bd_sf"/>
</dbReference>
<dbReference type="SMART" id="SM01043">
    <property type="entry name" value="BTAD"/>
    <property type="match status" value="1"/>
</dbReference>
<feature type="domain" description="Bacterial transcriptional activator" evidence="4">
    <location>
        <begin position="105"/>
        <end position="249"/>
    </location>
</feature>
<dbReference type="InterPro" id="IPR051677">
    <property type="entry name" value="AfsR-DnrI-RedD_regulator"/>
</dbReference>
<proteinExistence type="inferred from homology"/>
<evidence type="ECO:0000313" key="5">
    <source>
        <dbReference type="EMBL" id="WQQ25862.1"/>
    </source>
</evidence>
<feature type="domain" description="OmpR/PhoB-type" evidence="3">
    <location>
        <begin position="21"/>
        <end position="97"/>
    </location>
</feature>
<evidence type="ECO:0000259" key="4">
    <source>
        <dbReference type="SMART" id="SM01043"/>
    </source>
</evidence>
<name>A0ABZ0ZQG9_9ACTN</name>
<comment type="similarity">
    <text evidence="1">Belongs to the AfsR/DnrI/RedD regulatory family.</text>
</comment>
<dbReference type="Gene3D" id="1.25.40.10">
    <property type="entry name" value="Tetratricopeptide repeat domain"/>
    <property type="match status" value="1"/>
</dbReference>
<dbReference type="InterPro" id="IPR001867">
    <property type="entry name" value="OmpR/PhoB-type_DNA-bd"/>
</dbReference>
<organism evidence="5 6">
    <name type="scientific">Nocardioides bizhenqiangii</name>
    <dbReference type="NCBI Taxonomy" id="3095076"/>
    <lineage>
        <taxon>Bacteria</taxon>
        <taxon>Bacillati</taxon>
        <taxon>Actinomycetota</taxon>
        <taxon>Actinomycetes</taxon>
        <taxon>Propionibacteriales</taxon>
        <taxon>Nocardioidaceae</taxon>
        <taxon>Nocardioides</taxon>
    </lineage>
</organism>
<evidence type="ECO:0000313" key="6">
    <source>
        <dbReference type="Proteomes" id="UP001327225"/>
    </source>
</evidence>
<evidence type="ECO:0000256" key="2">
    <source>
        <dbReference type="ARBA" id="ARBA00023125"/>
    </source>
</evidence>
<dbReference type="InterPro" id="IPR011990">
    <property type="entry name" value="TPR-like_helical_dom_sf"/>
</dbReference>
<dbReference type="SUPFAM" id="SSF48452">
    <property type="entry name" value="TPR-like"/>
    <property type="match status" value="1"/>
</dbReference>
<reference evidence="6" key="1">
    <citation type="submission" date="2023-12" db="EMBL/GenBank/DDBJ databases">
        <title>Novel species in genus Nocardioides.</title>
        <authorList>
            <person name="Zhou H."/>
        </authorList>
    </citation>
    <scope>NUCLEOTIDE SEQUENCE [LARGE SCALE GENOMIC DNA]</scope>
    <source>
        <strain evidence="6">HM61</strain>
    </source>
</reference>
<evidence type="ECO:0000256" key="1">
    <source>
        <dbReference type="ARBA" id="ARBA00005820"/>
    </source>
</evidence>
<keyword evidence="2" id="KW-0238">DNA-binding</keyword>
<dbReference type="SUPFAM" id="SSF46894">
    <property type="entry name" value="C-terminal effector domain of the bipartite response regulators"/>
    <property type="match status" value="1"/>
</dbReference>
<dbReference type="Gene3D" id="1.10.10.10">
    <property type="entry name" value="Winged helix-like DNA-binding domain superfamily/Winged helix DNA-binding domain"/>
    <property type="match status" value="1"/>
</dbReference>
<dbReference type="Proteomes" id="UP001327225">
    <property type="component" value="Chromosome"/>
</dbReference>
<accession>A0ABZ0ZQG9</accession>
<dbReference type="SMART" id="SM00862">
    <property type="entry name" value="Trans_reg_C"/>
    <property type="match status" value="1"/>
</dbReference>
<protein>
    <submittedName>
        <fullName evidence="5">BTAD domain-containing putative transcriptional regulator</fullName>
    </submittedName>
</protein>
<gene>
    <name evidence="5" type="ORF">SHK19_18080</name>
</gene>
<dbReference type="InterPro" id="IPR005158">
    <property type="entry name" value="BTAD"/>
</dbReference>